<sequence length="212" mass="24464">MPLEVRPFEESDFPEFVRIQCEAFQNGMAYKLVPRPITQEWIQKTIDKMIKSFRTEPDCYFVKVVDTDMGDKFVAGAKWRINEKERTEEEIQGMLPKPGKDEEGNPGVQAFMKYLAEARKEHMGTKPFFLLHLIITDLEHQRRGAASMLINWGFERADKAGLQCYLEATEVGKPVYSKLGFYPVKVKTFDLTQYGGQGIDRSTIMLRDPVKL</sequence>
<dbReference type="Gene3D" id="3.40.630.30">
    <property type="match status" value="1"/>
</dbReference>
<dbReference type="InterPro" id="IPR016181">
    <property type="entry name" value="Acyl_CoA_acyltransferase"/>
</dbReference>
<dbReference type="SUPFAM" id="SSF55729">
    <property type="entry name" value="Acyl-CoA N-acyltransferases (Nat)"/>
    <property type="match status" value="1"/>
</dbReference>
<accession>A0A9P4KBJ2</accession>
<keyword evidence="2" id="KW-1185">Reference proteome</keyword>
<protein>
    <submittedName>
        <fullName evidence="1">Acyl-CoA N-acyltransferase</fullName>
    </submittedName>
</protein>
<dbReference type="InterPro" id="IPR052523">
    <property type="entry name" value="Trichothecene_AcTrans"/>
</dbReference>
<dbReference type="PANTHER" id="PTHR42791:SF14">
    <property type="entry name" value="N-ACETYLTRANSFERASE DOMAIN-CONTAINING PROTEIN"/>
    <property type="match status" value="1"/>
</dbReference>
<evidence type="ECO:0000313" key="2">
    <source>
        <dbReference type="Proteomes" id="UP000800093"/>
    </source>
</evidence>
<evidence type="ECO:0000313" key="1">
    <source>
        <dbReference type="EMBL" id="KAF2266242.1"/>
    </source>
</evidence>
<dbReference type="Proteomes" id="UP000800093">
    <property type="component" value="Unassembled WGS sequence"/>
</dbReference>
<name>A0A9P4KBJ2_9PLEO</name>
<dbReference type="AlphaFoldDB" id="A0A9P4KBJ2"/>
<proteinExistence type="predicted"/>
<gene>
    <name evidence="1" type="ORF">CC78DRAFT_531655</name>
</gene>
<dbReference type="EMBL" id="ML986599">
    <property type="protein sequence ID" value="KAF2266242.1"/>
    <property type="molecule type" value="Genomic_DNA"/>
</dbReference>
<dbReference type="OrthoDB" id="2115692at2759"/>
<dbReference type="PANTHER" id="PTHR42791">
    <property type="entry name" value="GNAT FAMILY ACETYLTRANSFERASE"/>
    <property type="match status" value="1"/>
</dbReference>
<comment type="caution">
    <text evidence="1">The sequence shown here is derived from an EMBL/GenBank/DDBJ whole genome shotgun (WGS) entry which is preliminary data.</text>
</comment>
<organism evidence="1 2">
    <name type="scientific">Lojkania enalia</name>
    <dbReference type="NCBI Taxonomy" id="147567"/>
    <lineage>
        <taxon>Eukaryota</taxon>
        <taxon>Fungi</taxon>
        <taxon>Dikarya</taxon>
        <taxon>Ascomycota</taxon>
        <taxon>Pezizomycotina</taxon>
        <taxon>Dothideomycetes</taxon>
        <taxon>Pleosporomycetidae</taxon>
        <taxon>Pleosporales</taxon>
        <taxon>Pleosporales incertae sedis</taxon>
        <taxon>Lojkania</taxon>
    </lineage>
</organism>
<reference evidence="2" key="1">
    <citation type="journal article" date="2020" name="Stud. Mycol.">
        <title>101 Dothideomycetes genomes: A test case for predicting lifestyles and emergence of pathogens.</title>
        <authorList>
            <person name="Haridas S."/>
            <person name="Albert R."/>
            <person name="Binder M."/>
            <person name="Bloem J."/>
            <person name="LaButti K."/>
            <person name="Salamov A."/>
            <person name="Andreopoulos B."/>
            <person name="Baker S."/>
            <person name="Barry K."/>
            <person name="Bills G."/>
            <person name="Bluhm B."/>
            <person name="Cannon C."/>
            <person name="Castanera R."/>
            <person name="Culley D."/>
            <person name="Daum C."/>
            <person name="Ezra D."/>
            <person name="Gonzalez J."/>
            <person name="Henrissat B."/>
            <person name="Kuo A."/>
            <person name="Liang C."/>
            <person name="Lipzen A."/>
            <person name="Lutzoni F."/>
            <person name="Magnuson J."/>
            <person name="Mondo S."/>
            <person name="Nolan M."/>
            <person name="Ohm R."/>
            <person name="Pangilinan J."/>
            <person name="Park H.-J."/>
            <person name="Ramirez L."/>
            <person name="Alfaro M."/>
            <person name="Sun H."/>
            <person name="Tritt A."/>
            <person name="Yoshinaga Y."/>
            <person name="Zwiers L.-H."/>
            <person name="Turgeon B."/>
            <person name="Goodwin S."/>
            <person name="Spatafora J."/>
            <person name="Crous P."/>
            <person name="Grigoriev I."/>
        </authorList>
    </citation>
    <scope>NUCLEOTIDE SEQUENCE [LARGE SCALE GENOMIC DNA]</scope>
    <source>
        <strain evidence="2">CBS 304.66</strain>
    </source>
</reference>